<evidence type="ECO:0000256" key="9">
    <source>
        <dbReference type="ARBA" id="ARBA00031501"/>
    </source>
</evidence>
<evidence type="ECO:0000313" key="10">
    <source>
        <dbReference type="EMBL" id="SDO69766.1"/>
    </source>
</evidence>
<dbReference type="SUPFAM" id="SSF51445">
    <property type="entry name" value="(Trans)glycosidases"/>
    <property type="match status" value="1"/>
</dbReference>
<dbReference type="PANTHER" id="PTHR32438">
    <property type="entry name" value="4-ALPHA-GLUCANOTRANSFERASE DPE1, CHLOROPLASTIC/AMYLOPLASTIC"/>
    <property type="match status" value="1"/>
</dbReference>
<evidence type="ECO:0000256" key="5">
    <source>
        <dbReference type="ARBA" id="ARBA00022676"/>
    </source>
</evidence>
<evidence type="ECO:0000256" key="1">
    <source>
        <dbReference type="ARBA" id="ARBA00000439"/>
    </source>
</evidence>
<gene>
    <name evidence="10" type="ORF">SAMN05421507_103385</name>
</gene>
<keyword evidence="6 10" id="KW-0808">Transferase</keyword>
<keyword evidence="5" id="KW-0328">Glycosyltransferase</keyword>
<comment type="similarity">
    <text evidence="2">Belongs to the disproportionating enzyme family.</text>
</comment>
<dbReference type="AlphaFoldDB" id="A0A1H0LP47"/>
<dbReference type="STRING" id="641025.SAMN05421507_103385"/>
<evidence type="ECO:0000256" key="2">
    <source>
        <dbReference type="ARBA" id="ARBA00005684"/>
    </source>
</evidence>
<dbReference type="InterPro" id="IPR017853">
    <property type="entry name" value="GH"/>
</dbReference>
<reference evidence="11" key="1">
    <citation type="submission" date="2016-10" db="EMBL/GenBank/DDBJ databases">
        <authorList>
            <person name="Varghese N."/>
            <person name="Submissions S."/>
        </authorList>
    </citation>
    <scope>NUCLEOTIDE SEQUENCE [LARGE SCALE GENOMIC DNA]</scope>
    <source>
        <strain evidence="11">CGMCC 4.6609</strain>
    </source>
</reference>
<dbReference type="Pfam" id="PF02446">
    <property type="entry name" value="Glyco_hydro_77"/>
    <property type="match status" value="1"/>
</dbReference>
<evidence type="ECO:0000313" key="11">
    <source>
        <dbReference type="Proteomes" id="UP000199691"/>
    </source>
</evidence>
<keyword evidence="7" id="KW-0119">Carbohydrate metabolism</keyword>
<dbReference type="InterPro" id="IPR003385">
    <property type="entry name" value="Glyco_hydro_77"/>
</dbReference>
<comment type="catalytic activity">
    <reaction evidence="1">
        <text>Transfers a segment of a (1-&gt;4)-alpha-D-glucan to a new position in an acceptor, which may be glucose or a (1-&gt;4)-alpha-D-glucan.</text>
        <dbReference type="EC" id="2.4.1.25"/>
    </reaction>
</comment>
<sequence>MVDDDLHELAEAFGVSTSYRGAGQERLPVDRPVVRAVLEQFGLDTSSAAAVRGELAEVRRRRSAAVLPDTVVLSGRQAVDLPHGGVVHCEGGQEIPVSGRARADRIPFGVHRLETGDQRVLLLVTPRGVPTPLPAWGWTVQLHALRSGRSWGMGDFGDLSSFVGWCGELGAGAVLLNPVHAVTPVSPVEPSPHSPSSRQFLNPLYLRVEDTAAYRHAPAEIREAVDELRPSGGELVDHDETWQAKLAALELLWSHASPPDGPPRPGLARFATFCALAERHGADWRRWPARLRHPDSPAVAEQAAGLARRVAFHAWLQRLCAEQIAKARDSADLAVGLIGDLAAGVAPSGADAWASQDVLALGTTIGAPAGEDWGVPPWRPDRLAAAGFAPFRDVLRGVLRHADGIRVGHVAGFWRQWWIPRGEPPQRGTYVRYDAEAMLGVLALEAHRAGAVVVGEDPGEAEPEVTRALHDRGMLSSAVLLSRQGCRPVPPDRWPARAVATLSAHDLPTATGFLRAEHVRVRTELGLLELPAGQERARARLDRDELVDLLVAEGLVDENAAEQEVVVAMHELLARTPCRLLLVAPEDLLGEARQAGFPGSAGEYPNWRIPLPVSLEELRDAPVVRVAVQPLRRARPPLG</sequence>
<protein>
    <recommendedName>
        <fullName evidence="4">4-alpha-glucanotransferase</fullName>
        <ecNumber evidence="3">2.4.1.25</ecNumber>
    </recommendedName>
    <alternativeName>
        <fullName evidence="8">Amylomaltase</fullName>
    </alternativeName>
    <alternativeName>
        <fullName evidence="9">Disproportionating enzyme</fullName>
    </alternativeName>
</protein>
<dbReference type="PANTHER" id="PTHR32438:SF5">
    <property type="entry name" value="4-ALPHA-GLUCANOTRANSFERASE DPE1, CHLOROPLASTIC_AMYLOPLASTIC"/>
    <property type="match status" value="1"/>
</dbReference>
<keyword evidence="11" id="KW-1185">Reference proteome</keyword>
<accession>A0A1H0LP47</accession>
<evidence type="ECO:0000256" key="4">
    <source>
        <dbReference type="ARBA" id="ARBA00020295"/>
    </source>
</evidence>
<dbReference type="GO" id="GO:0005975">
    <property type="term" value="P:carbohydrate metabolic process"/>
    <property type="evidence" value="ECO:0007669"/>
    <property type="project" value="InterPro"/>
</dbReference>
<dbReference type="EC" id="2.4.1.25" evidence="3"/>
<dbReference type="GO" id="GO:0004134">
    <property type="term" value="F:4-alpha-glucanotransferase activity"/>
    <property type="evidence" value="ECO:0007669"/>
    <property type="project" value="UniProtKB-EC"/>
</dbReference>
<organism evidence="10 11">
    <name type="scientific">Lentzea jiangxiensis</name>
    <dbReference type="NCBI Taxonomy" id="641025"/>
    <lineage>
        <taxon>Bacteria</taxon>
        <taxon>Bacillati</taxon>
        <taxon>Actinomycetota</taxon>
        <taxon>Actinomycetes</taxon>
        <taxon>Pseudonocardiales</taxon>
        <taxon>Pseudonocardiaceae</taxon>
        <taxon>Lentzea</taxon>
    </lineage>
</organism>
<dbReference type="EMBL" id="FNIX01000003">
    <property type="protein sequence ID" value="SDO69766.1"/>
    <property type="molecule type" value="Genomic_DNA"/>
</dbReference>
<name>A0A1H0LP47_9PSEU</name>
<dbReference type="Gene3D" id="3.20.20.80">
    <property type="entry name" value="Glycosidases"/>
    <property type="match status" value="1"/>
</dbReference>
<evidence type="ECO:0000256" key="3">
    <source>
        <dbReference type="ARBA" id="ARBA00012560"/>
    </source>
</evidence>
<dbReference type="RefSeq" id="WP_342670635.1">
    <property type="nucleotide sequence ID" value="NZ_FNIX01000003.1"/>
</dbReference>
<evidence type="ECO:0000256" key="8">
    <source>
        <dbReference type="ARBA" id="ARBA00031423"/>
    </source>
</evidence>
<evidence type="ECO:0000256" key="6">
    <source>
        <dbReference type="ARBA" id="ARBA00022679"/>
    </source>
</evidence>
<proteinExistence type="inferred from homology"/>
<dbReference type="Proteomes" id="UP000199691">
    <property type="component" value="Unassembled WGS sequence"/>
</dbReference>
<evidence type="ECO:0000256" key="7">
    <source>
        <dbReference type="ARBA" id="ARBA00023277"/>
    </source>
</evidence>